<proteinExistence type="predicted"/>
<name>A0ABR5CNF0_9HYPH</name>
<dbReference type="EMBL" id="JWJH01000019">
    <property type="protein sequence ID" value="KJF66216.1"/>
    <property type="molecule type" value="Genomic_DNA"/>
</dbReference>
<gene>
    <name evidence="1" type="ORF">RS75_19630</name>
</gene>
<organism evidence="1 2">
    <name type="scientific">Rhizobium nepotum 39/7</name>
    <dbReference type="NCBI Taxonomy" id="1368418"/>
    <lineage>
        <taxon>Bacteria</taxon>
        <taxon>Pseudomonadati</taxon>
        <taxon>Pseudomonadota</taxon>
        <taxon>Alphaproteobacteria</taxon>
        <taxon>Hyphomicrobiales</taxon>
        <taxon>Rhizobiaceae</taxon>
        <taxon>Rhizobium/Agrobacterium group</taxon>
        <taxon>Rhizobium</taxon>
    </lineage>
</organism>
<reference evidence="1 2" key="1">
    <citation type="submission" date="2015-03" db="EMBL/GenBank/DDBJ databases">
        <title>Draft Genome Sequences of Agrobacterium nepotum Strain 39/7T (= CFBP 7436T = LMG 26435T) and Agrobacterium sp. Strain KFB 330 (= CFBP 8308 = LMG 28674).</title>
        <authorList>
            <person name="Kuzmanovic N."/>
            <person name="Pulawska J."/>
            <person name="Obradovic A."/>
        </authorList>
    </citation>
    <scope>NUCLEOTIDE SEQUENCE [LARGE SCALE GENOMIC DNA]</scope>
    <source>
        <strain evidence="1 2">39/7</strain>
    </source>
</reference>
<evidence type="ECO:0000313" key="2">
    <source>
        <dbReference type="Proteomes" id="UP000052068"/>
    </source>
</evidence>
<sequence>MLRSIQFDDQHFFAADEIRYVWTKWNLPAEFKAVEASVFQFVPEAVFRIGFVVAEFSGLRGFAGVAFRCLFTDVIGHKPCPLIRPCGPPSPRRGEEMGRNVADFYDVVERGENIAACFFSPPGRRWPEGPDEGA</sequence>
<keyword evidence="2" id="KW-1185">Reference proteome</keyword>
<protein>
    <submittedName>
        <fullName evidence="1">Uncharacterized protein</fullName>
    </submittedName>
</protein>
<dbReference type="Proteomes" id="UP000052068">
    <property type="component" value="Unassembled WGS sequence"/>
</dbReference>
<accession>A0ABR5CNF0</accession>
<comment type="caution">
    <text evidence="1">The sequence shown here is derived from an EMBL/GenBank/DDBJ whole genome shotgun (WGS) entry which is preliminary data.</text>
</comment>
<evidence type="ECO:0000313" key="1">
    <source>
        <dbReference type="EMBL" id="KJF66216.1"/>
    </source>
</evidence>